<dbReference type="Pfam" id="PF07330">
    <property type="entry name" value="DUF1467"/>
    <property type="match status" value="1"/>
</dbReference>
<organism evidence="2 3">
    <name type="scientific">Hansschlegelia beijingensis</name>
    <dbReference type="NCBI Taxonomy" id="1133344"/>
    <lineage>
        <taxon>Bacteria</taxon>
        <taxon>Pseudomonadati</taxon>
        <taxon>Pseudomonadota</taxon>
        <taxon>Alphaproteobacteria</taxon>
        <taxon>Hyphomicrobiales</taxon>
        <taxon>Methylopilaceae</taxon>
        <taxon>Hansschlegelia</taxon>
    </lineage>
</organism>
<comment type="caution">
    <text evidence="2">The sequence shown here is derived from an EMBL/GenBank/DDBJ whole genome shotgun (WGS) entry which is preliminary data.</text>
</comment>
<dbReference type="Proteomes" id="UP000528964">
    <property type="component" value="Unassembled WGS sequence"/>
</dbReference>
<feature type="transmembrane region" description="Helical" evidence="1">
    <location>
        <begin position="54"/>
        <end position="73"/>
    </location>
</feature>
<feature type="transmembrane region" description="Helical" evidence="1">
    <location>
        <begin position="6"/>
        <end position="26"/>
    </location>
</feature>
<gene>
    <name evidence="2" type="ORF">GGR24_003046</name>
</gene>
<protein>
    <submittedName>
        <fullName evidence="2">Putative secreted protein</fullName>
    </submittedName>
</protein>
<evidence type="ECO:0000256" key="1">
    <source>
        <dbReference type="SAM" id="Phobius"/>
    </source>
</evidence>
<keyword evidence="1" id="KW-0472">Membrane</keyword>
<sequence length="93" mass="10238">MIFSAVSWAAVYFIVWWTTLFAVLPFGARSQSDAGDITPGTEPGAPFSARLGRIIVITTIVATIIFAGIYLLLTQELFGLDDIPFLPRFEQAR</sequence>
<keyword evidence="1" id="KW-0812">Transmembrane</keyword>
<proteinExistence type="predicted"/>
<dbReference type="EMBL" id="JACIDR010000005">
    <property type="protein sequence ID" value="MBB3974365.1"/>
    <property type="molecule type" value="Genomic_DNA"/>
</dbReference>
<keyword evidence="1" id="KW-1133">Transmembrane helix</keyword>
<name>A0A7W6D082_9HYPH</name>
<dbReference type="RefSeq" id="WP_183396206.1">
    <property type="nucleotide sequence ID" value="NZ_JACIDR010000005.1"/>
</dbReference>
<reference evidence="2 3" key="1">
    <citation type="submission" date="2020-08" db="EMBL/GenBank/DDBJ databases">
        <title>Genomic Encyclopedia of Type Strains, Phase IV (KMG-IV): sequencing the most valuable type-strain genomes for metagenomic binning, comparative biology and taxonomic classification.</title>
        <authorList>
            <person name="Goeker M."/>
        </authorList>
    </citation>
    <scope>NUCLEOTIDE SEQUENCE [LARGE SCALE GENOMIC DNA]</scope>
    <source>
        <strain evidence="2 3">DSM 25481</strain>
    </source>
</reference>
<keyword evidence="3" id="KW-1185">Reference proteome</keyword>
<evidence type="ECO:0000313" key="2">
    <source>
        <dbReference type="EMBL" id="MBB3974365.1"/>
    </source>
</evidence>
<evidence type="ECO:0000313" key="3">
    <source>
        <dbReference type="Proteomes" id="UP000528964"/>
    </source>
</evidence>
<accession>A0A7W6D082</accession>
<dbReference type="InterPro" id="IPR009935">
    <property type="entry name" value="DUF1467"/>
</dbReference>
<dbReference type="AlphaFoldDB" id="A0A7W6D082"/>